<dbReference type="Pfam" id="PF04231">
    <property type="entry name" value="Endonuclease_1"/>
    <property type="match status" value="1"/>
</dbReference>
<sequence>MKIKISNILLLLAVSFKLLAAIPEGYYDNADAKNANNLRQALKTIISANYKSISYDNLWTAYATTDINSSTGKLWDVYSNCSFTVSTNQCGTYQNECDCYNREHTTPRSWFGGAVAPMNSDLFNVYPTDGKVNGVRDNFPYGEVGAASYTSGNGSKLGNSDFSGYSGVVFEPVDEYKGDLARTVMYMAVRYADNLASWLSAYSGETDVDVVYDATSSLTPYAMNLFLSWSRMDPVSAKETARNEAVYGIQSNRNPFIDFPGLEEYIWGNKTGELFYLNAPPPPTNAPVITATGKVVNNGQTVAFGTVSGSIQKSFTIRTSGISGDLTVAASGAGYSVSTATILQAQAESGYNITITFNPPSSGNYTGNVSISGGGLAPAFVLNLTGSKL</sequence>
<protein>
    <submittedName>
        <fullName evidence="3">Uncharacterized protein</fullName>
    </submittedName>
</protein>
<dbReference type="InterPro" id="IPR044925">
    <property type="entry name" value="His-Me_finger_sf"/>
</dbReference>
<dbReference type="GO" id="GO:0016787">
    <property type="term" value="F:hydrolase activity"/>
    <property type="evidence" value="ECO:0007669"/>
    <property type="project" value="UniProtKB-KW"/>
</dbReference>
<reference evidence="3" key="1">
    <citation type="submission" date="2019-08" db="EMBL/GenBank/DDBJ databases">
        <authorList>
            <person name="Kucharzyk K."/>
            <person name="Murdoch R.W."/>
            <person name="Higgins S."/>
            <person name="Loffler F."/>
        </authorList>
    </citation>
    <scope>NUCLEOTIDE SEQUENCE</scope>
</reference>
<keyword evidence="2" id="KW-0378">Hydrolase</keyword>
<dbReference type="GO" id="GO:0004518">
    <property type="term" value="F:nuclease activity"/>
    <property type="evidence" value="ECO:0007669"/>
    <property type="project" value="UniProtKB-KW"/>
</dbReference>
<organism evidence="3">
    <name type="scientific">bioreactor metagenome</name>
    <dbReference type="NCBI Taxonomy" id="1076179"/>
    <lineage>
        <taxon>unclassified sequences</taxon>
        <taxon>metagenomes</taxon>
        <taxon>ecological metagenomes</taxon>
    </lineage>
</organism>
<dbReference type="PANTHER" id="PTHR33607:SF2">
    <property type="entry name" value="ENDONUCLEASE-1"/>
    <property type="match status" value="1"/>
</dbReference>
<keyword evidence="1" id="KW-0540">Nuclease</keyword>
<dbReference type="SUPFAM" id="SSF54060">
    <property type="entry name" value="His-Me finger endonucleases"/>
    <property type="match status" value="1"/>
</dbReference>
<proteinExistence type="predicted"/>
<gene>
    <name evidence="3" type="ORF">SDC9_103757</name>
</gene>
<evidence type="ECO:0000256" key="2">
    <source>
        <dbReference type="ARBA" id="ARBA00022801"/>
    </source>
</evidence>
<dbReference type="EMBL" id="VSSQ01016009">
    <property type="protein sequence ID" value="MPM56940.1"/>
    <property type="molecule type" value="Genomic_DNA"/>
</dbReference>
<dbReference type="AlphaFoldDB" id="A0A645AUX6"/>
<evidence type="ECO:0000313" key="3">
    <source>
        <dbReference type="EMBL" id="MPM56940.1"/>
    </source>
</evidence>
<evidence type="ECO:0000256" key="1">
    <source>
        <dbReference type="ARBA" id="ARBA00022722"/>
    </source>
</evidence>
<dbReference type="InterPro" id="IPR007346">
    <property type="entry name" value="Endonuclease-I"/>
</dbReference>
<comment type="caution">
    <text evidence="3">The sequence shown here is derived from an EMBL/GenBank/DDBJ whole genome shotgun (WGS) entry which is preliminary data.</text>
</comment>
<name>A0A645AUX6_9ZZZZ</name>
<dbReference type="PANTHER" id="PTHR33607">
    <property type="entry name" value="ENDONUCLEASE-1"/>
    <property type="match status" value="1"/>
</dbReference>
<accession>A0A645AUX6</accession>